<dbReference type="Pfam" id="PF03435">
    <property type="entry name" value="Sacchrp_dh_NADP"/>
    <property type="match status" value="1"/>
</dbReference>
<dbReference type="AlphaFoldDB" id="A0A371D847"/>
<evidence type="ECO:0000259" key="3">
    <source>
        <dbReference type="Pfam" id="PF03435"/>
    </source>
</evidence>
<comment type="similarity">
    <text evidence="1">Belongs to the saccharopine dehydrogenase family.</text>
</comment>
<dbReference type="GO" id="GO:0005811">
    <property type="term" value="C:lipid droplet"/>
    <property type="evidence" value="ECO:0007669"/>
    <property type="project" value="TreeGrafter"/>
</dbReference>
<dbReference type="InterPro" id="IPR036291">
    <property type="entry name" value="NAD(P)-bd_dom_sf"/>
</dbReference>
<evidence type="ECO:0000313" key="4">
    <source>
        <dbReference type="EMBL" id="RDX48715.1"/>
    </source>
</evidence>
<reference evidence="4 5" key="1">
    <citation type="journal article" date="2018" name="Biotechnol. Biofuels">
        <title>Integrative visual omics of the white-rot fungus Polyporus brumalis exposes the biotechnological potential of its oxidative enzymes for delignifying raw plant biomass.</title>
        <authorList>
            <person name="Miyauchi S."/>
            <person name="Rancon A."/>
            <person name="Drula E."/>
            <person name="Hage H."/>
            <person name="Chaduli D."/>
            <person name="Favel A."/>
            <person name="Grisel S."/>
            <person name="Henrissat B."/>
            <person name="Herpoel-Gimbert I."/>
            <person name="Ruiz-Duenas F.J."/>
            <person name="Chevret D."/>
            <person name="Hainaut M."/>
            <person name="Lin J."/>
            <person name="Wang M."/>
            <person name="Pangilinan J."/>
            <person name="Lipzen A."/>
            <person name="Lesage-Meessen L."/>
            <person name="Navarro D."/>
            <person name="Riley R."/>
            <person name="Grigoriev I.V."/>
            <person name="Zhou S."/>
            <person name="Raouche S."/>
            <person name="Rosso M.N."/>
        </authorList>
    </citation>
    <scope>NUCLEOTIDE SEQUENCE [LARGE SCALE GENOMIC DNA]</scope>
    <source>
        <strain evidence="4 5">BRFM 1820</strain>
    </source>
</reference>
<keyword evidence="2" id="KW-0812">Transmembrane</keyword>
<evidence type="ECO:0000256" key="2">
    <source>
        <dbReference type="SAM" id="Phobius"/>
    </source>
</evidence>
<evidence type="ECO:0000256" key="1">
    <source>
        <dbReference type="ARBA" id="ARBA00038048"/>
    </source>
</evidence>
<keyword evidence="2" id="KW-1133">Transmembrane helix</keyword>
<gene>
    <name evidence="4" type="ORF">OH76DRAFT_1404658</name>
</gene>
<dbReference type="SUPFAM" id="SSF51735">
    <property type="entry name" value="NAD(P)-binding Rossmann-fold domains"/>
    <property type="match status" value="1"/>
</dbReference>
<dbReference type="Proteomes" id="UP000256964">
    <property type="component" value="Unassembled WGS sequence"/>
</dbReference>
<evidence type="ECO:0000313" key="5">
    <source>
        <dbReference type="Proteomes" id="UP000256964"/>
    </source>
</evidence>
<dbReference type="OrthoDB" id="10268090at2759"/>
<sequence>MPVDILVLGATGFTGRLITRYLYNHPQRGAFTFAIGIRSQSKGEELKKSLGLDDSVKIVQVDVNRYEDVEAAVKETKVVINVVGPYWIWGTNVVRACAEHGRRYVDLSGEPHFMKKIIERYDFVSTKTGAIIVPGCGFDSIPADLLVFLSNRTLKNALGPDAQLGLSQTFYSMKGGISGGTLATLMTEAEIVPKYKLLEAQKDYAVSQARGRPSPPPAAAVRMPFSSQYGAYFPMAIPNRSVVQRTFGINALIASYGHLLFGVDEAKEKEAELRPLVYGPEFRYAEYLTVGSSKLVAVVVSTFAKLLLLLVFNFAPARWLMKLFMPRPGQGPSDETMEKGWMNVTNYTECASSPGVWAKSVMRGQGDPGYLLTASMISEAALGLVLDDASLPSSAHLGGVLTPSTGLGGVLINRLKATGRIQFESEIVRADEESRKDR</sequence>
<dbReference type="GO" id="GO:0005739">
    <property type="term" value="C:mitochondrion"/>
    <property type="evidence" value="ECO:0007669"/>
    <property type="project" value="TreeGrafter"/>
</dbReference>
<dbReference type="PANTHER" id="PTHR12286">
    <property type="entry name" value="SACCHAROPINE DEHYDROGENASE-LIKE OXIDOREDUCTASE"/>
    <property type="match status" value="1"/>
</dbReference>
<feature type="domain" description="Saccharopine dehydrogenase NADP binding" evidence="3">
    <location>
        <begin position="5"/>
        <end position="109"/>
    </location>
</feature>
<protein>
    <recommendedName>
        <fullName evidence="3">Saccharopine dehydrogenase NADP binding domain-containing protein</fullName>
    </recommendedName>
</protein>
<organism evidence="4 5">
    <name type="scientific">Lentinus brumalis</name>
    <dbReference type="NCBI Taxonomy" id="2498619"/>
    <lineage>
        <taxon>Eukaryota</taxon>
        <taxon>Fungi</taxon>
        <taxon>Dikarya</taxon>
        <taxon>Basidiomycota</taxon>
        <taxon>Agaricomycotina</taxon>
        <taxon>Agaricomycetes</taxon>
        <taxon>Polyporales</taxon>
        <taxon>Polyporaceae</taxon>
        <taxon>Lentinus</taxon>
    </lineage>
</organism>
<dbReference type="PANTHER" id="PTHR12286:SF5">
    <property type="entry name" value="SACCHAROPINE DEHYDROGENASE-LIKE OXIDOREDUCTASE"/>
    <property type="match status" value="1"/>
</dbReference>
<dbReference type="Gene3D" id="3.40.50.720">
    <property type="entry name" value="NAD(P)-binding Rossmann-like Domain"/>
    <property type="match status" value="1"/>
</dbReference>
<keyword evidence="2" id="KW-0472">Membrane</keyword>
<dbReference type="GO" id="GO:0005886">
    <property type="term" value="C:plasma membrane"/>
    <property type="evidence" value="ECO:0007669"/>
    <property type="project" value="TreeGrafter"/>
</dbReference>
<dbReference type="InterPro" id="IPR051276">
    <property type="entry name" value="Saccharopine_DH-like_oxidrdct"/>
</dbReference>
<dbReference type="GO" id="GO:0009247">
    <property type="term" value="P:glycolipid biosynthetic process"/>
    <property type="evidence" value="ECO:0007669"/>
    <property type="project" value="TreeGrafter"/>
</dbReference>
<feature type="transmembrane region" description="Helical" evidence="2">
    <location>
        <begin position="295"/>
        <end position="315"/>
    </location>
</feature>
<accession>A0A371D847</accession>
<dbReference type="EMBL" id="KZ857410">
    <property type="protein sequence ID" value="RDX48715.1"/>
    <property type="molecule type" value="Genomic_DNA"/>
</dbReference>
<dbReference type="InterPro" id="IPR005097">
    <property type="entry name" value="Sacchrp_dh_NADP-bd"/>
</dbReference>
<name>A0A371D847_9APHY</name>
<keyword evidence="5" id="KW-1185">Reference proteome</keyword>
<proteinExistence type="inferred from homology"/>